<evidence type="ECO:0000313" key="3">
    <source>
        <dbReference type="Proteomes" id="UP000280104"/>
    </source>
</evidence>
<feature type="region of interest" description="Disordered" evidence="1">
    <location>
        <begin position="1"/>
        <end position="35"/>
    </location>
</feature>
<sequence>MGLWNHGRKGKHDREAGSSSGRRRGSVKEEAAWPPCTSCRGPATAPFTIAPRATGERDRQYLNTDVCRRYWQTRTPVPWSDVHLPNNWHLSADRVPIPPVPMSGHARRDEIKRRRLLLPDDLYYDDRYAPNFVLWDTWLQDGHDVRRASYFVGTASGPRRPRREVHGRTRDSMNTHDERKWTGLEETMALSAAGDVVIPVLDMVAAEEVMEEAPVVAFHLGMVGQQWSWSCTTPEMAAPWGA</sequence>
<evidence type="ECO:0000256" key="1">
    <source>
        <dbReference type="SAM" id="MobiDB-lite"/>
    </source>
</evidence>
<dbReference type="AlphaFoldDB" id="A0A7H4LEY6"/>
<evidence type="ECO:0000313" key="2">
    <source>
        <dbReference type="EMBL" id="SPT17174.1"/>
    </source>
</evidence>
<accession>A0A7H4LEY6</accession>
<reference evidence="2 3" key="1">
    <citation type="submission" date="2018-05" db="EMBL/GenBank/DDBJ databases">
        <authorList>
            <person name="Thind KAUR A."/>
        </authorList>
    </citation>
    <scope>NUCLEOTIDE SEQUENCE [LARGE SCALE GENOMIC DNA]</scope>
</reference>
<organism evidence="2 3">
    <name type="scientific">Triticum aestivum</name>
    <name type="common">Wheat</name>
    <dbReference type="NCBI Taxonomy" id="4565"/>
    <lineage>
        <taxon>Eukaryota</taxon>
        <taxon>Viridiplantae</taxon>
        <taxon>Streptophyta</taxon>
        <taxon>Embryophyta</taxon>
        <taxon>Tracheophyta</taxon>
        <taxon>Spermatophyta</taxon>
        <taxon>Magnoliopsida</taxon>
        <taxon>Liliopsida</taxon>
        <taxon>Poales</taxon>
        <taxon>Poaceae</taxon>
        <taxon>BOP clade</taxon>
        <taxon>Pooideae</taxon>
        <taxon>Triticodae</taxon>
        <taxon>Triticeae</taxon>
        <taxon>Triticinae</taxon>
        <taxon>Triticum</taxon>
    </lineage>
</organism>
<name>A0A7H4LEY6_WHEAT</name>
<dbReference type="EMBL" id="LS480641">
    <property type="protein sequence ID" value="SPT17174.1"/>
    <property type="molecule type" value="Genomic_DNA"/>
</dbReference>
<feature type="compositionally biased region" description="Basic residues" evidence="1">
    <location>
        <begin position="1"/>
        <end position="11"/>
    </location>
</feature>
<proteinExistence type="predicted"/>
<dbReference type="Proteomes" id="UP000280104">
    <property type="component" value="Chromosome II"/>
</dbReference>
<protein>
    <submittedName>
        <fullName evidence="2">Uncharacterized protein</fullName>
    </submittedName>
</protein>
<gene>
    <name evidence="2" type="ORF">CAMPLR22A2D_LOCUS1780</name>
</gene>